<evidence type="ECO:0000259" key="4">
    <source>
        <dbReference type="Pfam" id="PF01156"/>
    </source>
</evidence>
<accession>A0ABW1ZA35</accession>
<dbReference type="RefSeq" id="WP_263369964.1">
    <property type="nucleotide sequence ID" value="NZ_JAGSYD010000001.1"/>
</dbReference>
<evidence type="ECO:0000313" key="5">
    <source>
        <dbReference type="EMBL" id="MFC6646277.1"/>
    </source>
</evidence>
<protein>
    <submittedName>
        <fullName evidence="5">Nucleoside hydrolase</fullName>
    </submittedName>
</protein>
<evidence type="ECO:0000313" key="6">
    <source>
        <dbReference type="Proteomes" id="UP001596391"/>
    </source>
</evidence>
<dbReference type="Pfam" id="PF01156">
    <property type="entry name" value="IU_nuc_hydro"/>
    <property type="match status" value="1"/>
</dbReference>
<dbReference type="InterPro" id="IPR001910">
    <property type="entry name" value="Inosine/uridine_hydrolase_dom"/>
</dbReference>
<dbReference type="EMBL" id="JBHSWI010000001">
    <property type="protein sequence ID" value="MFC6646277.1"/>
    <property type="molecule type" value="Genomic_DNA"/>
</dbReference>
<dbReference type="GO" id="GO:0016787">
    <property type="term" value="F:hydrolase activity"/>
    <property type="evidence" value="ECO:0007669"/>
    <property type="project" value="UniProtKB-KW"/>
</dbReference>
<evidence type="ECO:0000256" key="1">
    <source>
        <dbReference type="ARBA" id="ARBA00022801"/>
    </source>
</evidence>
<dbReference type="InterPro" id="IPR036452">
    <property type="entry name" value="Ribo_hydro-like"/>
</dbReference>
<sequence>MRVAQRCLHIVSAGTLALTMLLSSTAHAQGPARKVIFDQDTDGIIGDNEDPLVMLLNAPNIDVLGVTVVTGNGWLKQETADVLKLLEDLHRPDVPVYMGAEFPLVQSRYTPVRLTHLYGGTRTDPFLGAYGEYSPGPDVVTPPYGGMPKLQPHAGHAAEFIIEQVHKYPHEVTLYCGGALTNVALAISLDPSIVALTKEIVFMGTSPGMQPKTVNVVYDPESAQLVLHAPWPKLTLITVDVAEKLHKTPEMAETISKGQNKAEAELYEQLVMKPHREGKPQQWFRMPDELLAAYLIDPSIITSWKRFYVDIDTMPGMSYGASWYWDEVPKGYAGIAWPDKPEPKRQKPIPPPEARVADVAWDFDTARFTQMFLNLMTMPMAAHHEPRK</sequence>
<keyword evidence="2" id="KW-0326">Glycosidase</keyword>
<name>A0ABW1ZA35_9BACT</name>
<keyword evidence="6" id="KW-1185">Reference proteome</keyword>
<dbReference type="InterPro" id="IPR023186">
    <property type="entry name" value="IUNH"/>
</dbReference>
<dbReference type="Gene3D" id="3.90.245.10">
    <property type="entry name" value="Ribonucleoside hydrolase-like"/>
    <property type="match status" value="1"/>
</dbReference>
<keyword evidence="3" id="KW-0732">Signal</keyword>
<dbReference type="Proteomes" id="UP001596391">
    <property type="component" value="Unassembled WGS sequence"/>
</dbReference>
<evidence type="ECO:0000256" key="3">
    <source>
        <dbReference type="SAM" id="SignalP"/>
    </source>
</evidence>
<organism evidence="5 6">
    <name type="scientific">Granulicella cerasi</name>
    <dbReference type="NCBI Taxonomy" id="741063"/>
    <lineage>
        <taxon>Bacteria</taxon>
        <taxon>Pseudomonadati</taxon>
        <taxon>Acidobacteriota</taxon>
        <taxon>Terriglobia</taxon>
        <taxon>Terriglobales</taxon>
        <taxon>Acidobacteriaceae</taxon>
        <taxon>Granulicella</taxon>
    </lineage>
</organism>
<dbReference type="PANTHER" id="PTHR12304:SF4">
    <property type="entry name" value="URIDINE NUCLEOSIDASE"/>
    <property type="match status" value="1"/>
</dbReference>
<evidence type="ECO:0000256" key="2">
    <source>
        <dbReference type="ARBA" id="ARBA00023295"/>
    </source>
</evidence>
<feature type="chain" id="PRO_5045378615" evidence="3">
    <location>
        <begin position="29"/>
        <end position="388"/>
    </location>
</feature>
<feature type="signal peptide" evidence="3">
    <location>
        <begin position="1"/>
        <end position="28"/>
    </location>
</feature>
<dbReference type="PANTHER" id="PTHR12304">
    <property type="entry name" value="INOSINE-URIDINE PREFERRING NUCLEOSIDE HYDROLASE"/>
    <property type="match status" value="1"/>
</dbReference>
<feature type="domain" description="Inosine/uridine-preferring nucleoside hydrolase" evidence="4">
    <location>
        <begin position="36"/>
        <end position="368"/>
    </location>
</feature>
<reference evidence="6" key="1">
    <citation type="journal article" date="2019" name="Int. J. Syst. Evol. Microbiol.">
        <title>The Global Catalogue of Microorganisms (GCM) 10K type strain sequencing project: providing services to taxonomists for standard genome sequencing and annotation.</title>
        <authorList>
            <consortium name="The Broad Institute Genomics Platform"/>
            <consortium name="The Broad Institute Genome Sequencing Center for Infectious Disease"/>
            <person name="Wu L."/>
            <person name="Ma J."/>
        </authorList>
    </citation>
    <scope>NUCLEOTIDE SEQUENCE [LARGE SCALE GENOMIC DNA]</scope>
    <source>
        <strain evidence="6">CGMCC 1.16026</strain>
    </source>
</reference>
<dbReference type="SUPFAM" id="SSF53590">
    <property type="entry name" value="Nucleoside hydrolase"/>
    <property type="match status" value="1"/>
</dbReference>
<proteinExistence type="predicted"/>
<keyword evidence="1 5" id="KW-0378">Hydrolase</keyword>
<comment type="caution">
    <text evidence="5">The sequence shown here is derived from an EMBL/GenBank/DDBJ whole genome shotgun (WGS) entry which is preliminary data.</text>
</comment>
<gene>
    <name evidence="5" type="ORF">ACFQBQ_11915</name>
</gene>